<proteinExistence type="predicted"/>
<evidence type="ECO:0000313" key="4">
    <source>
        <dbReference type="EMBL" id="VGL72068.1"/>
    </source>
</evidence>
<reference evidence="2" key="1">
    <citation type="submission" date="2019-01" db="EMBL/GenBank/DDBJ databases">
        <authorList>
            <person name="Lista F."/>
            <person name="Anselmo A."/>
        </authorList>
    </citation>
    <scope>NUCLEOTIDE SEQUENCE</scope>
    <source>
        <strain evidence="2">20S</strain>
    </source>
</reference>
<dbReference type="EMBL" id="SDCC01000006">
    <property type="protein sequence ID" value="TCX09806.1"/>
    <property type="molecule type" value="Genomic_DNA"/>
</dbReference>
<gene>
    <name evidence="2" type="ORF">ETE86_09760</name>
    <name evidence="4" type="ORF">SAMEA4873646_03358</name>
    <name evidence="3" type="ORF">SAMEA4873647_03068</name>
</gene>
<dbReference type="EMBL" id="CAAHCP010000007">
    <property type="protein sequence ID" value="VGL72068.1"/>
    <property type="molecule type" value="Genomic_DNA"/>
</dbReference>
<evidence type="ECO:0000259" key="1">
    <source>
        <dbReference type="Pfam" id="PF14355"/>
    </source>
</evidence>
<dbReference type="EMBL" id="CAAHCR010000003">
    <property type="protein sequence ID" value="VGL71056.1"/>
    <property type="molecule type" value="Genomic_DNA"/>
</dbReference>
<dbReference type="InterPro" id="IPR026001">
    <property type="entry name" value="Abi-like_C"/>
</dbReference>
<protein>
    <recommendedName>
        <fullName evidence="1">Abortive infection protein-like C-terminal domain-containing protein</fullName>
    </recommendedName>
</protein>
<dbReference type="AlphaFoldDB" id="A0A483GJY6"/>
<feature type="domain" description="Abortive infection protein-like C-terminal" evidence="1">
    <location>
        <begin position="189"/>
        <end position="268"/>
    </location>
</feature>
<accession>A0A483GJY6</accession>
<sequence length="272" mass="29672">MKFVLTEIILVAIARLVGDAQADAPRSPSHSDLSYAFERHCLSHVDPKNQQVVGKAKRVRAVLSWALDNDPEAGYKLALTLLQDVKVSGGFRPESTNYAGRDAIQGAIEAFREQGLILTEEGSLVRQSIEGLRGRELTEALRKYADRARRGAEDAALLSGTSKDLLEATAAHVITQKFGTYPQQANFAALLGQAFIALGLATPEDKNENFEAPHRTMERGMFNTAIGINKLRNKQGTGHGRPWLPTIKESEAKAAIEMAGVISSYMIDKLSN</sequence>
<dbReference type="RefSeq" id="WP_023279239.1">
    <property type="nucleotide sequence ID" value="NZ_AP022078.1"/>
</dbReference>
<dbReference type="Pfam" id="PF14355">
    <property type="entry name" value="Abi_C"/>
    <property type="match status" value="1"/>
</dbReference>
<evidence type="ECO:0000313" key="2">
    <source>
        <dbReference type="EMBL" id="TCX09806.1"/>
    </source>
</evidence>
<name>A0A483GJY6_KLEPN</name>
<evidence type="ECO:0000313" key="3">
    <source>
        <dbReference type="EMBL" id="VGL71056.1"/>
    </source>
</evidence>
<reference evidence="3" key="2">
    <citation type="submission" date="2019-03" db="EMBL/GenBank/DDBJ databases">
        <authorList>
            <consortium name="Pathogen Informatics"/>
        </authorList>
    </citation>
    <scope>NUCLEOTIDE SEQUENCE</scope>
    <source>
        <strain evidence="4">5012STDY7626444</strain>
        <strain evidence="3">5012STDY7626445</strain>
    </source>
</reference>
<organism evidence="2">
    <name type="scientific">Klebsiella pneumoniae</name>
    <dbReference type="NCBI Taxonomy" id="573"/>
    <lineage>
        <taxon>Bacteria</taxon>
        <taxon>Pseudomonadati</taxon>
        <taxon>Pseudomonadota</taxon>
        <taxon>Gammaproteobacteria</taxon>
        <taxon>Enterobacterales</taxon>
        <taxon>Enterobacteriaceae</taxon>
        <taxon>Klebsiella/Raoultella group</taxon>
        <taxon>Klebsiella</taxon>
        <taxon>Klebsiella pneumoniae complex</taxon>
    </lineage>
</organism>